<keyword evidence="4" id="KW-0808">Transferase</keyword>
<keyword evidence="9" id="KW-0472">Membrane</keyword>
<evidence type="ECO:0000256" key="1">
    <source>
        <dbReference type="ARBA" id="ARBA00000085"/>
    </source>
</evidence>
<dbReference type="InterPro" id="IPR000700">
    <property type="entry name" value="PAS-assoc_C"/>
</dbReference>
<gene>
    <name evidence="13" type="ORF">GBAR_LOCUS27356</name>
</gene>
<dbReference type="InterPro" id="IPR013767">
    <property type="entry name" value="PAS_fold"/>
</dbReference>
<keyword evidence="6" id="KW-0418">Kinase</keyword>
<dbReference type="SMART" id="SM00091">
    <property type="entry name" value="PAS"/>
    <property type="match status" value="3"/>
</dbReference>
<dbReference type="Pfam" id="PF08447">
    <property type="entry name" value="PAS_3"/>
    <property type="match status" value="1"/>
</dbReference>
<evidence type="ECO:0000259" key="10">
    <source>
        <dbReference type="PROSITE" id="PS50109"/>
    </source>
</evidence>
<proteinExistence type="predicted"/>
<evidence type="ECO:0000313" key="13">
    <source>
        <dbReference type="EMBL" id="CAI8049707.1"/>
    </source>
</evidence>
<dbReference type="InterPro" id="IPR036097">
    <property type="entry name" value="HisK_dim/P_sf"/>
</dbReference>
<dbReference type="SMART" id="SM00086">
    <property type="entry name" value="PAC"/>
    <property type="match status" value="3"/>
</dbReference>
<dbReference type="SUPFAM" id="SSF55785">
    <property type="entry name" value="PYP-like sensor domain (PAS domain)"/>
    <property type="match status" value="4"/>
</dbReference>
<protein>
    <recommendedName>
        <fullName evidence="3">histidine kinase</fullName>
        <ecNumber evidence="3">2.7.13.3</ecNumber>
    </recommendedName>
</protein>
<dbReference type="PROSITE" id="PS50109">
    <property type="entry name" value="HIS_KIN"/>
    <property type="match status" value="1"/>
</dbReference>
<dbReference type="InterPro" id="IPR013655">
    <property type="entry name" value="PAS_fold_3"/>
</dbReference>
<dbReference type="PROSITE" id="PS50113">
    <property type="entry name" value="PAC"/>
    <property type="match status" value="1"/>
</dbReference>
<dbReference type="GO" id="GO:0005524">
    <property type="term" value="F:ATP binding"/>
    <property type="evidence" value="ECO:0007669"/>
    <property type="project" value="UniProtKB-KW"/>
</dbReference>
<dbReference type="AlphaFoldDB" id="A0AA35XG80"/>
<keyword evidence="8" id="KW-0902">Two-component regulatory system</keyword>
<dbReference type="InterPro" id="IPR035965">
    <property type="entry name" value="PAS-like_dom_sf"/>
</dbReference>
<keyword evidence="7" id="KW-0067">ATP-binding</keyword>
<dbReference type="InterPro" id="IPR001610">
    <property type="entry name" value="PAC"/>
</dbReference>
<dbReference type="CDD" id="cd00130">
    <property type="entry name" value="PAS"/>
    <property type="match status" value="4"/>
</dbReference>
<dbReference type="EMBL" id="CASHTH010003812">
    <property type="protein sequence ID" value="CAI8049707.1"/>
    <property type="molecule type" value="Genomic_DNA"/>
</dbReference>
<reference evidence="13" key="1">
    <citation type="submission" date="2023-03" db="EMBL/GenBank/DDBJ databases">
        <authorList>
            <person name="Steffen K."/>
            <person name="Cardenas P."/>
        </authorList>
    </citation>
    <scope>NUCLEOTIDE SEQUENCE</scope>
</reference>
<dbReference type="GO" id="GO:0006355">
    <property type="term" value="P:regulation of DNA-templated transcription"/>
    <property type="evidence" value="ECO:0007669"/>
    <property type="project" value="InterPro"/>
</dbReference>
<keyword evidence="14" id="KW-1185">Reference proteome</keyword>
<evidence type="ECO:0000259" key="11">
    <source>
        <dbReference type="PROSITE" id="PS50112"/>
    </source>
</evidence>
<dbReference type="InterPro" id="IPR013656">
    <property type="entry name" value="PAS_4"/>
</dbReference>
<dbReference type="Proteomes" id="UP001174909">
    <property type="component" value="Unassembled WGS sequence"/>
</dbReference>
<dbReference type="GO" id="GO:0009927">
    <property type="term" value="F:histidine phosphotransfer kinase activity"/>
    <property type="evidence" value="ECO:0007669"/>
    <property type="project" value="TreeGrafter"/>
</dbReference>
<feature type="domain" description="PAS" evidence="11">
    <location>
        <begin position="8"/>
        <end position="57"/>
    </location>
</feature>
<evidence type="ECO:0000259" key="12">
    <source>
        <dbReference type="PROSITE" id="PS50113"/>
    </source>
</evidence>
<evidence type="ECO:0000256" key="8">
    <source>
        <dbReference type="ARBA" id="ARBA00023012"/>
    </source>
</evidence>
<comment type="catalytic activity">
    <reaction evidence="1">
        <text>ATP + protein L-histidine = ADP + protein N-phospho-L-histidine.</text>
        <dbReference type="EC" id="2.7.13.3"/>
    </reaction>
</comment>
<dbReference type="InterPro" id="IPR003661">
    <property type="entry name" value="HisK_dim/P_dom"/>
</dbReference>
<dbReference type="Pfam" id="PF00989">
    <property type="entry name" value="PAS"/>
    <property type="match status" value="1"/>
</dbReference>
<comment type="subcellular location">
    <subcellularLocation>
        <location evidence="2">Membrane</location>
    </subcellularLocation>
</comment>
<dbReference type="Pfam" id="PF08448">
    <property type="entry name" value="PAS_4"/>
    <property type="match status" value="2"/>
</dbReference>
<dbReference type="InterPro" id="IPR005467">
    <property type="entry name" value="His_kinase_dom"/>
</dbReference>
<evidence type="ECO:0000256" key="4">
    <source>
        <dbReference type="ARBA" id="ARBA00022679"/>
    </source>
</evidence>
<dbReference type="CDD" id="cd00082">
    <property type="entry name" value="HisKA"/>
    <property type="match status" value="1"/>
</dbReference>
<dbReference type="SUPFAM" id="SSF47384">
    <property type="entry name" value="Homodimeric domain of signal transducing histidine kinase"/>
    <property type="match status" value="1"/>
</dbReference>
<dbReference type="EC" id="2.7.13.3" evidence="3"/>
<comment type="caution">
    <text evidence="13">The sequence shown here is derived from an EMBL/GenBank/DDBJ whole genome shotgun (WGS) entry which is preliminary data.</text>
</comment>
<dbReference type="PROSITE" id="PS50112">
    <property type="entry name" value="PAS"/>
    <property type="match status" value="2"/>
</dbReference>
<evidence type="ECO:0000256" key="5">
    <source>
        <dbReference type="ARBA" id="ARBA00022741"/>
    </source>
</evidence>
<accession>A0AA35XG80</accession>
<dbReference type="FunFam" id="1.10.287.130:FF:000038">
    <property type="entry name" value="Sensory transduction histidine kinase"/>
    <property type="match status" value="1"/>
</dbReference>
<dbReference type="PANTHER" id="PTHR43047:SF72">
    <property type="entry name" value="OSMOSENSING HISTIDINE PROTEIN KINASE SLN1"/>
    <property type="match status" value="1"/>
</dbReference>
<feature type="domain" description="PAS" evidence="11">
    <location>
        <begin position="374"/>
        <end position="445"/>
    </location>
</feature>
<feature type="domain" description="Histidine kinase" evidence="10">
    <location>
        <begin position="519"/>
        <end position="617"/>
    </location>
</feature>
<dbReference type="InterPro" id="IPR000014">
    <property type="entry name" value="PAS"/>
</dbReference>
<dbReference type="SMART" id="SM00388">
    <property type="entry name" value="HisKA"/>
    <property type="match status" value="1"/>
</dbReference>
<organism evidence="13 14">
    <name type="scientific">Geodia barretti</name>
    <name type="common">Barrett's horny sponge</name>
    <dbReference type="NCBI Taxonomy" id="519541"/>
    <lineage>
        <taxon>Eukaryota</taxon>
        <taxon>Metazoa</taxon>
        <taxon>Porifera</taxon>
        <taxon>Demospongiae</taxon>
        <taxon>Heteroscleromorpha</taxon>
        <taxon>Tetractinellida</taxon>
        <taxon>Astrophorina</taxon>
        <taxon>Geodiidae</taxon>
        <taxon>Geodia</taxon>
    </lineage>
</organism>
<evidence type="ECO:0000256" key="2">
    <source>
        <dbReference type="ARBA" id="ARBA00004370"/>
    </source>
</evidence>
<dbReference type="Gene3D" id="3.30.450.20">
    <property type="entry name" value="PAS domain"/>
    <property type="match status" value="4"/>
</dbReference>
<sequence length="617" mass="70780">MFGCISCDGSFVPLNSVWEDTLGFTELELQNQQWWMFVHPDDRQQTLDRVEKVETGERDSVIFENRFQCKDAAYKWLRWRVTKAPEKQLCYLVATDISQQKRLEARLKESETRFQQLAVKHVQEGDLLHTLMENTPDHIYFKDTESRFIRINRSLADQFGLDNPADAVHKTDFDFFTREHAQQAYQDEQNVIESGKPIEGKQEKETWPANEQDTWVSTTKVPILDRDGRIKGTCGISRDITEYYRAQQAVRDSEVNWRSLVESVPDIISTIDLDYRLQFVNRLPPTLELKPEDLVGKSVFDFLTEEHHERFKEACAKVIETGELATYEIQGLISGYWYASCIGPIQQDGELVGFVMASTNITDRKQAEIEVQHSEERFRRAVLNAPLPIMIHAEDGEVLQISRAWTELTGYTLEDIPTISKWLEQADSQEAEEIKAHLAQLYRSTERVAEGEYVIITQSGERQIWEFSSSLLGALPDKRHLGISMALNITERIKTQKVMQQAKETAEYASRAKSDFLANMSHELRTPLNAIIGFAEILRDELVGSINAEQKECVNDIHISGQHLLEMINDILDLSKIEAGKMVLQLETFSIVEAVEEVNAIINALAVKKNLDLTFDL</sequence>
<keyword evidence="5" id="KW-0547">Nucleotide-binding</keyword>
<evidence type="ECO:0000256" key="9">
    <source>
        <dbReference type="ARBA" id="ARBA00023136"/>
    </source>
</evidence>
<evidence type="ECO:0000256" key="6">
    <source>
        <dbReference type="ARBA" id="ARBA00022777"/>
    </source>
</evidence>
<feature type="domain" description="PAC" evidence="12">
    <location>
        <begin position="196"/>
        <end position="252"/>
    </location>
</feature>
<dbReference type="GO" id="GO:0005886">
    <property type="term" value="C:plasma membrane"/>
    <property type="evidence" value="ECO:0007669"/>
    <property type="project" value="TreeGrafter"/>
</dbReference>
<evidence type="ECO:0000256" key="3">
    <source>
        <dbReference type="ARBA" id="ARBA00012438"/>
    </source>
</evidence>
<dbReference type="PANTHER" id="PTHR43047">
    <property type="entry name" value="TWO-COMPONENT HISTIDINE PROTEIN KINASE"/>
    <property type="match status" value="1"/>
</dbReference>
<dbReference type="Gene3D" id="1.10.287.130">
    <property type="match status" value="1"/>
</dbReference>
<dbReference type="NCBIfam" id="TIGR00229">
    <property type="entry name" value="sensory_box"/>
    <property type="match status" value="4"/>
</dbReference>
<evidence type="ECO:0000256" key="7">
    <source>
        <dbReference type="ARBA" id="ARBA00022840"/>
    </source>
</evidence>
<evidence type="ECO:0000313" key="14">
    <source>
        <dbReference type="Proteomes" id="UP001174909"/>
    </source>
</evidence>
<name>A0AA35XG80_GEOBA</name>
<dbReference type="GO" id="GO:0000155">
    <property type="term" value="F:phosphorelay sensor kinase activity"/>
    <property type="evidence" value="ECO:0007669"/>
    <property type="project" value="InterPro"/>
</dbReference>
<dbReference type="Pfam" id="PF00512">
    <property type="entry name" value="HisKA"/>
    <property type="match status" value="1"/>
</dbReference>